<evidence type="ECO:0000313" key="1">
    <source>
        <dbReference type="EMBL" id="NYF80535.1"/>
    </source>
</evidence>
<evidence type="ECO:0008006" key="3">
    <source>
        <dbReference type="Google" id="ProtNLM"/>
    </source>
</evidence>
<gene>
    <name evidence="1" type="ORF">HDF17_002855</name>
</gene>
<evidence type="ECO:0000313" key="2">
    <source>
        <dbReference type="Proteomes" id="UP000589520"/>
    </source>
</evidence>
<dbReference type="EMBL" id="JACCCW010000002">
    <property type="protein sequence ID" value="NYF80535.1"/>
    <property type="molecule type" value="Genomic_DNA"/>
</dbReference>
<proteinExistence type="predicted"/>
<dbReference type="RefSeq" id="WP_179492017.1">
    <property type="nucleotide sequence ID" value="NZ_JACCCW010000002.1"/>
</dbReference>
<keyword evidence="2" id="KW-1185">Reference proteome</keyword>
<protein>
    <recommendedName>
        <fullName evidence="3">Glutathionylspermidine synthase</fullName>
    </recommendedName>
</protein>
<accession>A0A7Y9PIS6</accession>
<dbReference type="Proteomes" id="UP000589520">
    <property type="component" value="Unassembled WGS sequence"/>
</dbReference>
<comment type="caution">
    <text evidence="1">The sequence shown here is derived from an EMBL/GenBank/DDBJ whole genome shotgun (WGS) entry which is preliminary data.</text>
</comment>
<name>A0A7Y9PIS6_9BACT</name>
<dbReference type="AlphaFoldDB" id="A0A7Y9PIS6"/>
<organism evidence="1 2">
    <name type="scientific">Granulicella arctica</name>
    <dbReference type="NCBI Taxonomy" id="940613"/>
    <lineage>
        <taxon>Bacteria</taxon>
        <taxon>Pseudomonadati</taxon>
        <taxon>Acidobacteriota</taxon>
        <taxon>Terriglobia</taxon>
        <taxon>Terriglobales</taxon>
        <taxon>Acidobacteriaceae</taxon>
        <taxon>Granulicella</taxon>
    </lineage>
</organism>
<reference evidence="1 2" key="1">
    <citation type="submission" date="2020-07" db="EMBL/GenBank/DDBJ databases">
        <title>Genomic Encyclopedia of Type Strains, Phase IV (KMG-V): Genome sequencing to study the core and pangenomes of soil and plant-associated prokaryotes.</title>
        <authorList>
            <person name="Whitman W."/>
        </authorList>
    </citation>
    <scope>NUCLEOTIDE SEQUENCE [LARGE SCALE GENOMIC DNA]</scope>
    <source>
        <strain evidence="1 2">X4EP2</strain>
    </source>
</reference>
<sequence length="404" mass="46249">MLEPFRSDFNARFTSEKYQELLTRLDVATRTKIDFRVSETPCFLPKALLDEMAEIGAELTHQLVGNPAYMAASAEAVPERFRVPGESEHPHFMTVDFGLVRSDDGGLQPKLVELQAFPSVFGYQSVLTREYIETYGLDTELQWLLGGLDEESYWALLRRVILGDHAAENVVLTEIAPETQKTLPDFHVYEDRLGIATVDIASLRKEGKRLFYQRDGRWIPISRIYNRAIVDEMERKNVQLGFDYRDELEVEWAGHPNWYFRISKFSLPFLKHPAVPATVFLDEWFREGEAKGLPMDRERVLLKPLYSFAGRGIQFAPSDEELASIPPAERHLYLLQERVQFEPAIETPHGKTQAEVRIMYLWPDGGELTPAISLVRMGRGLMMGVDHNKDQEWVGGSAGLFPVR</sequence>